<dbReference type="InterPro" id="IPR050428">
    <property type="entry name" value="TCS_sensor_his_kinase"/>
</dbReference>
<dbReference type="RefSeq" id="WP_105804885.1">
    <property type="nucleotide sequence ID" value="NZ_MWZD01000015.1"/>
</dbReference>
<feature type="domain" description="Histidine kinase" evidence="12">
    <location>
        <begin position="266"/>
        <end position="480"/>
    </location>
</feature>
<dbReference type="InterPro" id="IPR036890">
    <property type="entry name" value="HATPase_C_sf"/>
</dbReference>
<evidence type="ECO:0000256" key="1">
    <source>
        <dbReference type="ARBA" id="ARBA00000085"/>
    </source>
</evidence>
<evidence type="ECO:0000256" key="8">
    <source>
        <dbReference type="ARBA" id="ARBA00022989"/>
    </source>
</evidence>
<reference evidence="13 14" key="1">
    <citation type="journal article" date="2017" name="New Microbes New Infect">
        <title>Genome sequence of 'Leucobacter massiliensis' sp. nov. isolated from human pharynx after travel to the 2014 Hajj.</title>
        <authorList>
            <person name="Leangapichart T."/>
            <person name="Gautret P."/>
            <person name="Nguyen T.T."/>
            <person name="Armstrong N."/>
            <person name="Rolain J.M."/>
        </authorList>
    </citation>
    <scope>NUCLEOTIDE SEQUENCE [LARGE SCALE GENOMIC DNA]</scope>
    <source>
        <strain evidence="13 14">122RC15</strain>
    </source>
</reference>
<dbReference type="EMBL" id="MWZD01000015">
    <property type="protein sequence ID" value="PRI11613.1"/>
    <property type="molecule type" value="Genomic_DNA"/>
</dbReference>
<dbReference type="Pfam" id="PF02518">
    <property type="entry name" value="HATPase_c"/>
    <property type="match status" value="1"/>
</dbReference>
<dbReference type="GO" id="GO:0005886">
    <property type="term" value="C:plasma membrane"/>
    <property type="evidence" value="ECO:0007669"/>
    <property type="project" value="UniProtKB-SubCell"/>
</dbReference>
<dbReference type="FunFam" id="1.10.287.130:FF:000001">
    <property type="entry name" value="Two-component sensor histidine kinase"/>
    <property type="match status" value="1"/>
</dbReference>
<keyword evidence="5" id="KW-0808">Transferase</keyword>
<evidence type="ECO:0000256" key="3">
    <source>
        <dbReference type="ARBA" id="ARBA00012438"/>
    </source>
</evidence>
<feature type="transmembrane region" description="Helical" evidence="11">
    <location>
        <begin position="165"/>
        <end position="185"/>
    </location>
</feature>
<comment type="caution">
    <text evidence="13">The sequence shown here is derived from an EMBL/GenBank/DDBJ whole genome shotgun (WGS) entry which is preliminary data.</text>
</comment>
<dbReference type="InterPro" id="IPR004358">
    <property type="entry name" value="Sig_transdc_His_kin-like_C"/>
</dbReference>
<dbReference type="Gene3D" id="3.30.565.10">
    <property type="entry name" value="Histidine kinase-like ATPase, C-terminal domain"/>
    <property type="match status" value="1"/>
</dbReference>
<dbReference type="InterPro" id="IPR003594">
    <property type="entry name" value="HATPase_dom"/>
</dbReference>
<evidence type="ECO:0000256" key="6">
    <source>
        <dbReference type="ARBA" id="ARBA00022692"/>
    </source>
</evidence>
<dbReference type="SUPFAM" id="SSF47384">
    <property type="entry name" value="Homodimeric domain of signal transducing histidine kinase"/>
    <property type="match status" value="1"/>
</dbReference>
<dbReference type="SMART" id="SM00388">
    <property type="entry name" value="HisKA"/>
    <property type="match status" value="1"/>
</dbReference>
<accession>A0A2S9QPU9</accession>
<dbReference type="InterPro" id="IPR005467">
    <property type="entry name" value="His_kinase_dom"/>
</dbReference>
<evidence type="ECO:0000256" key="4">
    <source>
        <dbReference type="ARBA" id="ARBA00022553"/>
    </source>
</evidence>
<name>A0A2S9QPU9_9MICO</name>
<comment type="catalytic activity">
    <reaction evidence="1">
        <text>ATP + protein L-histidine = ADP + protein N-phospho-L-histidine.</text>
        <dbReference type="EC" id="2.7.13.3"/>
    </reaction>
</comment>
<dbReference type="PANTHER" id="PTHR45436:SF5">
    <property type="entry name" value="SENSOR HISTIDINE KINASE TRCS"/>
    <property type="match status" value="1"/>
</dbReference>
<dbReference type="PRINTS" id="PR00344">
    <property type="entry name" value="BCTRLSENSOR"/>
</dbReference>
<dbReference type="PROSITE" id="PS50109">
    <property type="entry name" value="HIS_KIN"/>
    <property type="match status" value="1"/>
</dbReference>
<evidence type="ECO:0000259" key="12">
    <source>
        <dbReference type="PROSITE" id="PS50109"/>
    </source>
</evidence>
<dbReference type="InterPro" id="IPR036097">
    <property type="entry name" value="HisK_dim/P_sf"/>
</dbReference>
<sequence length="491" mass="52883">MRSTRGRLLVVVTGLLLSALVLLGATSVVILRESLVTQVESTAYLSNESVRSRVETTLDEDGGLPPFDDLSIVIPPDGFFFVLEGRTPRLTAFFTRDYDFRRLSRAEIAELRDQPFVLDGTRTVTLGVHGNYLVTASTVEGPEGTRYTVVTGVGLTDTDDIITIYVLWTTLVGLVVAALAALFGYRLVSRELDPLEHVAQIAQQVAATPMSSGAVAPQGRAPRDPRLRGSEADRVALALNLLLDHVESSFNARHRAEESMRRFIAEASHELRNPLASIRGYADFYAQPGADPDEMANALGRVGSEAKRMSALVDDLLLLARLDADPRMRHEPVDLTQLVLETVSDTRFAFPEHGWRMALPDEEVMTTGDEDAIRQILLNLVGNAGHHTPGGTSVRVSLRQDEGEIVLAVEDEGPGIPAEAIPTLFDRFTQAGGDAGVTRKSTVGLGLAIVRALADASGYSVSVESDSSGTRFAVTIPRLPPAEGPSPDPAG</sequence>
<dbReference type="AlphaFoldDB" id="A0A2S9QPU9"/>
<dbReference type="Pfam" id="PF00512">
    <property type="entry name" value="HisKA"/>
    <property type="match status" value="1"/>
</dbReference>
<keyword evidence="14" id="KW-1185">Reference proteome</keyword>
<dbReference type="SUPFAM" id="SSF55874">
    <property type="entry name" value="ATPase domain of HSP90 chaperone/DNA topoisomerase II/histidine kinase"/>
    <property type="match status" value="1"/>
</dbReference>
<dbReference type="PANTHER" id="PTHR45436">
    <property type="entry name" value="SENSOR HISTIDINE KINASE YKOH"/>
    <property type="match status" value="1"/>
</dbReference>
<keyword evidence="10 11" id="KW-0472">Membrane</keyword>
<proteinExistence type="predicted"/>
<dbReference type="OrthoDB" id="9786919at2"/>
<comment type="subcellular location">
    <subcellularLocation>
        <location evidence="2">Cell membrane</location>
    </subcellularLocation>
</comment>
<dbReference type="EC" id="2.7.13.3" evidence="3"/>
<evidence type="ECO:0000256" key="7">
    <source>
        <dbReference type="ARBA" id="ARBA00022777"/>
    </source>
</evidence>
<keyword evidence="7" id="KW-0418">Kinase</keyword>
<evidence type="ECO:0000256" key="9">
    <source>
        <dbReference type="ARBA" id="ARBA00023012"/>
    </source>
</evidence>
<dbReference type="Proteomes" id="UP000238650">
    <property type="component" value="Unassembled WGS sequence"/>
</dbReference>
<dbReference type="GO" id="GO:0000155">
    <property type="term" value="F:phosphorelay sensor kinase activity"/>
    <property type="evidence" value="ECO:0007669"/>
    <property type="project" value="InterPro"/>
</dbReference>
<gene>
    <name evidence="13" type="ORF">B4915_05765</name>
</gene>
<keyword evidence="8 11" id="KW-1133">Transmembrane helix</keyword>
<keyword evidence="4" id="KW-0597">Phosphoprotein</keyword>
<protein>
    <recommendedName>
        <fullName evidence="3">histidine kinase</fullName>
        <ecNumber evidence="3">2.7.13.3</ecNumber>
    </recommendedName>
</protein>
<organism evidence="13 14">
    <name type="scientific">Leucobacter massiliensis</name>
    <dbReference type="NCBI Taxonomy" id="1686285"/>
    <lineage>
        <taxon>Bacteria</taxon>
        <taxon>Bacillati</taxon>
        <taxon>Actinomycetota</taxon>
        <taxon>Actinomycetes</taxon>
        <taxon>Micrococcales</taxon>
        <taxon>Microbacteriaceae</taxon>
        <taxon>Leucobacter</taxon>
    </lineage>
</organism>
<evidence type="ECO:0000313" key="13">
    <source>
        <dbReference type="EMBL" id="PRI11613.1"/>
    </source>
</evidence>
<dbReference type="CDD" id="cd00082">
    <property type="entry name" value="HisKA"/>
    <property type="match status" value="1"/>
</dbReference>
<evidence type="ECO:0000256" key="10">
    <source>
        <dbReference type="ARBA" id="ARBA00023136"/>
    </source>
</evidence>
<evidence type="ECO:0000256" key="11">
    <source>
        <dbReference type="SAM" id="Phobius"/>
    </source>
</evidence>
<dbReference type="SMART" id="SM00387">
    <property type="entry name" value="HATPase_c"/>
    <property type="match status" value="1"/>
</dbReference>
<keyword evidence="9" id="KW-0902">Two-component regulatory system</keyword>
<keyword evidence="6 11" id="KW-0812">Transmembrane</keyword>
<evidence type="ECO:0000313" key="14">
    <source>
        <dbReference type="Proteomes" id="UP000238650"/>
    </source>
</evidence>
<evidence type="ECO:0000256" key="2">
    <source>
        <dbReference type="ARBA" id="ARBA00004236"/>
    </source>
</evidence>
<evidence type="ECO:0000256" key="5">
    <source>
        <dbReference type="ARBA" id="ARBA00022679"/>
    </source>
</evidence>
<dbReference type="InterPro" id="IPR003661">
    <property type="entry name" value="HisK_dim/P_dom"/>
</dbReference>
<dbReference type="Gene3D" id="1.10.287.130">
    <property type="match status" value="1"/>
</dbReference>